<dbReference type="GO" id="GO:0000307">
    <property type="term" value="C:cyclin-dependent protein kinase holoenzyme complex"/>
    <property type="evidence" value="ECO:0007669"/>
    <property type="project" value="TreeGrafter"/>
</dbReference>
<dbReference type="PANTHER" id="PTHR15615">
    <property type="match status" value="1"/>
</dbReference>
<comment type="caution">
    <text evidence="1">The sequence shown here is derived from an EMBL/GenBank/DDBJ whole genome shotgun (WGS) entry which is preliminary data.</text>
</comment>
<reference evidence="1 2" key="1">
    <citation type="submission" date="2016-07" db="EMBL/GenBank/DDBJ databases">
        <title>Pervasive Adenine N6-methylation of Active Genes in Fungi.</title>
        <authorList>
            <consortium name="DOE Joint Genome Institute"/>
            <person name="Mondo S.J."/>
            <person name="Dannebaum R.O."/>
            <person name="Kuo R.C."/>
            <person name="Labutti K."/>
            <person name="Haridas S."/>
            <person name="Kuo A."/>
            <person name="Salamov A."/>
            <person name="Ahrendt S.R."/>
            <person name="Lipzen A."/>
            <person name="Sullivan W."/>
            <person name="Andreopoulos W.B."/>
            <person name="Clum A."/>
            <person name="Lindquist E."/>
            <person name="Daum C."/>
            <person name="Ramamoorthy G.K."/>
            <person name="Gryganskyi A."/>
            <person name="Culley D."/>
            <person name="Magnuson J.K."/>
            <person name="James T.Y."/>
            <person name="O'Malley M.A."/>
            <person name="Stajich J.E."/>
            <person name="Spatafora J.W."/>
            <person name="Visel A."/>
            <person name="Grigoriev I.V."/>
        </authorList>
    </citation>
    <scope>NUCLEOTIDE SEQUENCE [LARGE SCALE GENOMIC DNA]</scope>
    <source>
        <strain evidence="1 2">NRRL 1336</strain>
    </source>
</reference>
<dbReference type="PANTHER" id="PTHR15615:SF27">
    <property type="entry name" value="PHO85 CYCLIN CLG1"/>
    <property type="match status" value="1"/>
</dbReference>
<accession>A0A1X2IK19</accession>
<dbReference type="AlphaFoldDB" id="A0A1X2IK19"/>
<feature type="non-terminal residue" evidence="1">
    <location>
        <position position="149"/>
    </location>
</feature>
<evidence type="ECO:0000313" key="2">
    <source>
        <dbReference type="Proteomes" id="UP000193560"/>
    </source>
</evidence>
<feature type="non-terminal residue" evidence="1">
    <location>
        <position position="1"/>
    </location>
</feature>
<dbReference type="Gene3D" id="1.10.472.10">
    <property type="entry name" value="Cyclin-like"/>
    <property type="match status" value="1"/>
</dbReference>
<dbReference type="InterPro" id="IPR036915">
    <property type="entry name" value="Cyclin-like_sf"/>
</dbReference>
<dbReference type="Pfam" id="PF08613">
    <property type="entry name" value="Cyclin"/>
    <property type="match status" value="1"/>
</dbReference>
<protein>
    <submittedName>
        <fullName evidence="1">Cyclin-domain-containing protein</fullName>
    </submittedName>
</protein>
<sequence>PILSCEDIWSLAELSTSLVSYIWIGPSSKKINTDGFKLFCKKIFKDTQISTCCILLALYYLRQLRSTYPALRATQGSEFRIFTTALILANKYLDDNTFTNKTWSDVSGIPVRELNIMEIEYLTALNYKLHVHCVRFGSWANQCQQWIKP</sequence>
<dbReference type="EMBL" id="MCGE01000009">
    <property type="protein sequence ID" value="ORZ17857.1"/>
    <property type="molecule type" value="Genomic_DNA"/>
</dbReference>
<organism evidence="1 2">
    <name type="scientific">Absidia repens</name>
    <dbReference type="NCBI Taxonomy" id="90262"/>
    <lineage>
        <taxon>Eukaryota</taxon>
        <taxon>Fungi</taxon>
        <taxon>Fungi incertae sedis</taxon>
        <taxon>Mucoromycota</taxon>
        <taxon>Mucoromycotina</taxon>
        <taxon>Mucoromycetes</taxon>
        <taxon>Mucorales</taxon>
        <taxon>Cunninghamellaceae</taxon>
        <taxon>Absidia</taxon>
    </lineage>
</organism>
<dbReference type="CDD" id="cd20557">
    <property type="entry name" value="CYCLIN_ScPCL1-like"/>
    <property type="match status" value="1"/>
</dbReference>
<dbReference type="GO" id="GO:0019901">
    <property type="term" value="F:protein kinase binding"/>
    <property type="evidence" value="ECO:0007669"/>
    <property type="project" value="InterPro"/>
</dbReference>
<keyword evidence="2" id="KW-1185">Reference proteome</keyword>
<dbReference type="GO" id="GO:0016538">
    <property type="term" value="F:cyclin-dependent protein serine/threonine kinase regulator activity"/>
    <property type="evidence" value="ECO:0007669"/>
    <property type="project" value="TreeGrafter"/>
</dbReference>
<dbReference type="STRING" id="90262.A0A1X2IK19"/>
<name>A0A1X2IK19_9FUNG</name>
<gene>
    <name evidence="1" type="ORF">BCR42DRAFT_310135</name>
</gene>
<dbReference type="SUPFAM" id="SSF47954">
    <property type="entry name" value="Cyclin-like"/>
    <property type="match status" value="1"/>
</dbReference>
<evidence type="ECO:0000313" key="1">
    <source>
        <dbReference type="EMBL" id="ORZ17857.1"/>
    </source>
</evidence>
<dbReference type="InterPro" id="IPR013922">
    <property type="entry name" value="Cyclin_PHO80-like"/>
</dbReference>
<dbReference type="Proteomes" id="UP000193560">
    <property type="component" value="Unassembled WGS sequence"/>
</dbReference>
<dbReference type="OrthoDB" id="244495at2759"/>
<dbReference type="GO" id="GO:0005634">
    <property type="term" value="C:nucleus"/>
    <property type="evidence" value="ECO:0007669"/>
    <property type="project" value="TreeGrafter"/>
</dbReference>
<proteinExistence type="predicted"/>